<organism evidence="2 3">
    <name type="scientific">Candidatus Roizmanbacteria bacterium CG07_land_8_20_14_0_80_34_15</name>
    <dbReference type="NCBI Taxonomy" id="1974849"/>
    <lineage>
        <taxon>Bacteria</taxon>
        <taxon>Candidatus Roizmaniibacteriota</taxon>
    </lineage>
</organism>
<dbReference type="EMBL" id="PEWY01000103">
    <property type="protein sequence ID" value="PIU36918.1"/>
    <property type="molecule type" value="Genomic_DNA"/>
</dbReference>
<protein>
    <recommendedName>
        <fullName evidence="4">DUF304 domain-containing protein</fullName>
    </recommendedName>
</protein>
<keyword evidence="1" id="KW-0812">Transmembrane</keyword>
<comment type="caution">
    <text evidence="2">The sequence shown here is derived from an EMBL/GenBank/DDBJ whole genome shotgun (WGS) entry which is preliminary data.</text>
</comment>
<evidence type="ECO:0000313" key="3">
    <source>
        <dbReference type="Proteomes" id="UP000230184"/>
    </source>
</evidence>
<evidence type="ECO:0008006" key="4">
    <source>
        <dbReference type="Google" id="ProtNLM"/>
    </source>
</evidence>
<gene>
    <name evidence="2" type="ORF">COT02_03580</name>
</gene>
<keyword evidence="1" id="KW-1133">Transmembrane helix</keyword>
<accession>A0A2M6YTS1</accession>
<keyword evidence="1" id="KW-0472">Membrane</keyword>
<proteinExistence type="predicted"/>
<feature type="transmembrane region" description="Helical" evidence="1">
    <location>
        <begin position="43"/>
        <end position="63"/>
    </location>
</feature>
<reference evidence="3" key="1">
    <citation type="submission" date="2017-09" db="EMBL/GenBank/DDBJ databases">
        <title>Depth-based differentiation of microbial function through sediment-hosted aquifers and enrichment of novel symbionts in the deep terrestrial subsurface.</title>
        <authorList>
            <person name="Probst A.J."/>
            <person name="Ladd B."/>
            <person name="Jarett J.K."/>
            <person name="Geller-Mcgrath D.E."/>
            <person name="Sieber C.M.K."/>
            <person name="Emerson J.B."/>
            <person name="Anantharaman K."/>
            <person name="Thomas B.C."/>
            <person name="Malmstrom R."/>
            <person name="Stieglmeier M."/>
            <person name="Klingl A."/>
            <person name="Woyke T."/>
            <person name="Ryan C.M."/>
            <person name="Banfield J.F."/>
        </authorList>
    </citation>
    <scope>NUCLEOTIDE SEQUENCE [LARGE SCALE GENOMIC DNA]</scope>
</reference>
<sequence>MENNNKKGSVFYSYSLNPQAKFNTQEEGEKVYLLLRSHPFTQIGWFLSSILFFIILFIFNFFLPNFLNFGQIFIINLFYFIIICSYIWFNILNWYFNVGIVTSKRVIDIDFYAILYKEITNAQLGKIEDTTVKSGGYLESFFDFGSIFIQTAGTEENIEFLDVPHPSDAVQIINKLLSKKHGF</sequence>
<evidence type="ECO:0000256" key="1">
    <source>
        <dbReference type="SAM" id="Phobius"/>
    </source>
</evidence>
<evidence type="ECO:0000313" key="2">
    <source>
        <dbReference type="EMBL" id="PIU36918.1"/>
    </source>
</evidence>
<feature type="transmembrane region" description="Helical" evidence="1">
    <location>
        <begin position="69"/>
        <end position="89"/>
    </location>
</feature>
<name>A0A2M6YTS1_9BACT</name>
<dbReference type="AlphaFoldDB" id="A0A2M6YTS1"/>
<dbReference type="Proteomes" id="UP000230184">
    <property type="component" value="Unassembled WGS sequence"/>
</dbReference>